<comment type="caution">
    <text evidence="2">The sequence shown here is derived from an EMBL/GenBank/DDBJ whole genome shotgun (WGS) entry which is preliminary data.</text>
</comment>
<reference evidence="2 3" key="1">
    <citation type="journal article" date="2019" name="Nat. Ecol. Evol.">
        <title>Megaphylogeny resolves global patterns of mushroom evolution.</title>
        <authorList>
            <person name="Varga T."/>
            <person name="Krizsan K."/>
            <person name="Foldi C."/>
            <person name="Dima B."/>
            <person name="Sanchez-Garcia M."/>
            <person name="Sanchez-Ramirez S."/>
            <person name="Szollosi G.J."/>
            <person name="Szarkandi J.G."/>
            <person name="Papp V."/>
            <person name="Albert L."/>
            <person name="Andreopoulos W."/>
            <person name="Angelini C."/>
            <person name="Antonin V."/>
            <person name="Barry K.W."/>
            <person name="Bougher N.L."/>
            <person name="Buchanan P."/>
            <person name="Buyck B."/>
            <person name="Bense V."/>
            <person name="Catcheside P."/>
            <person name="Chovatia M."/>
            <person name="Cooper J."/>
            <person name="Damon W."/>
            <person name="Desjardin D."/>
            <person name="Finy P."/>
            <person name="Geml J."/>
            <person name="Haridas S."/>
            <person name="Hughes K."/>
            <person name="Justo A."/>
            <person name="Karasinski D."/>
            <person name="Kautmanova I."/>
            <person name="Kiss B."/>
            <person name="Kocsube S."/>
            <person name="Kotiranta H."/>
            <person name="LaButti K.M."/>
            <person name="Lechner B.E."/>
            <person name="Liimatainen K."/>
            <person name="Lipzen A."/>
            <person name="Lukacs Z."/>
            <person name="Mihaltcheva S."/>
            <person name="Morgado L.N."/>
            <person name="Niskanen T."/>
            <person name="Noordeloos M.E."/>
            <person name="Ohm R.A."/>
            <person name="Ortiz-Santana B."/>
            <person name="Ovrebo C."/>
            <person name="Racz N."/>
            <person name="Riley R."/>
            <person name="Savchenko A."/>
            <person name="Shiryaev A."/>
            <person name="Soop K."/>
            <person name="Spirin V."/>
            <person name="Szebenyi C."/>
            <person name="Tomsovsky M."/>
            <person name="Tulloss R.E."/>
            <person name="Uehling J."/>
            <person name="Grigoriev I.V."/>
            <person name="Vagvolgyi C."/>
            <person name="Papp T."/>
            <person name="Martin F.M."/>
            <person name="Miettinen O."/>
            <person name="Hibbett D.S."/>
            <person name="Nagy L.G."/>
        </authorList>
    </citation>
    <scope>NUCLEOTIDE SEQUENCE [LARGE SCALE GENOMIC DNA]</scope>
    <source>
        <strain evidence="2 3">FP101781</strain>
    </source>
</reference>
<dbReference type="Gene3D" id="3.40.50.300">
    <property type="entry name" value="P-loop containing nucleotide triphosphate hydrolases"/>
    <property type="match status" value="1"/>
</dbReference>
<dbReference type="Proteomes" id="UP000298030">
    <property type="component" value="Unassembled WGS sequence"/>
</dbReference>
<gene>
    <name evidence="2" type="ORF">FA13DRAFT_1800830</name>
</gene>
<name>A0A4Y7SFA7_COPMI</name>
<dbReference type="Pfam" id="PF01926">
    <property type="entry name" value="MMR_HSR1"/>
    <property type="match status" value="1"/>
</dbReference>
<dbReference type="SUPFAM" id="SSF52540">
    <property type="entry name" value="P-loop containing nucleoside triphosphate hydrolases"/>
    <property type="match status" value="1"/>
</dbReference>
<evidence type="ECO:0000313" key="3">
    <source>
        <dbReference type="Proteomes" id="UP000298030"/>
    </source>
</evidence>
<dbReference type="GO" id="GO:0005525">
    <property type="term" value="F:GTP binding"/>
    <property type="evidence" value="ECO:0007669"/>
    <property type="project" value="InterPro"/>
</dbReference>
<dbReference type="InterPro" id="IPR006073">
    <property type="entry name" value="GTP-bd"/>
</dbReference>
<evidence type="ECO:0000313" key="2">
    <source>
        <dbReference type="EMBL" id="TEB20521.1"/>
    </source>
</evidence>
<protein>
    <recommendedName>
        <fullName evidence="1">G domain-containing protein</fullName>
    </recommendedName>
</protein>
<organism evidence="2 3">
    <name type="scientific">Coprinellus micaceus</name>
    <name type="common">Glistening ink-cap mushroom</name>
    <name type="synonym">Coprinus micaceus</name>
    <dbReference type="NCBI Taxonomy" id="71717"/>
    <lineage>
        <taxon>Eukaryota</taxon>
        <taxon>Fungi</taxon>
        <taxon>Dikarya</taxon>
        <taxon>Basidiomycota</taxon>
        <taxon>Agaricomycotina</taxon>
        <taxon>Agaricomycetes</taxon>
        <taxon>Agaricomycetidae</taxon>
        <taxon>Agaricales</taxon>
        <taxon>Agaricineae</taxon>
        <taxon>Psathyrellaceae</taxon>
        <taxon>Coprinellus</taxon>
    </lineage>
</organism>
<dbReference type="EMBL" id="QPFP01000137">
    <property type="protein sequence ID" value="TEB20521.1"/>
    <property type="molecule type" value="Genomic_DNA"/>
</dbReference>
<dbReference type="CDD" id="cd00882">
    <property type="entry name" value="Ras_like_GTPase"/>
    <property type="match status" value="1"/>
</dbReference>
<accession>A0A4Y7SFA7</accession>
<dbReference type="OrthoDB" id="8954335at2759"/>
<feature type="domain" description="G" evidence="1">
    <location>
        <begin position="16"/>
        <end position="131"/>
    </location>
</feature>
<proteinExistence type="predicted"/>
<dbReference type="InterPro" id="IPR027417">
    <property type="entry name" value="P-loop_NTPase"/>
</dbReference>
<dbReference type="AlphaFoldDB" id="A0A4Y7SFA7"/>
<evidence type="ECO:0000259" key="1">
    <source>
        <dbReference type="Pfam" id="PF01926"/>
    </source>
</evidence>
<keyword evidence="3" id="KW-1185">Reference proteome</keyword>
<sequence>MRASGDHREEDIIIPVMGETKAGKSTLINRFLREAVEKETEGEMPVNAGLKSCTKKVVPAIILKTPDEALNDALRGRRLVFVDTPGFNDAGPDMSDRKVLNLVSDWLAASYREKTIVGGVIYLHDITQEGWTRSSQTNLDLFFKLCGEEAMTQVSIVATKWDKISTRLDEGTERLKELKNDYWKHMIQQDASVCILQPDVSPDQRAASEGSIPPWGIIHRLVSSMDGRSVVLQIQTEIVKLEKELGETEAGKELRRKLEELLADAKKTRRELKIQPSNPMDLSESQRKIEAIREDLVQLVPSTRKAFLRWVRGKWQSGKAAVGFKG</sequence>